<reference evidence="3 4" key="1">
    <citation type="submission" date="2018-09" db="EMBL/GenBank/DDBJ databases">
        <title>Genome sequencing of Nocardioides immobilis CCTCC AB 2017083 for comparison to Nocardioides silvaticus.</title>
        <authorList>
            <person name="Li C."/>
            <person name="Wang G."/>
        </authorList>
    </citation>
    <scope>NUCLEOTIDE SEQUENCE [LARGE SCALE GENOMIC DNA]</scope>
    <source>
        <strain evidence="3 4">CCTCC AB 2017083</strain>
    </source>
</reference>
<name>A0A417XTB5_9ACTN</name>
<evidence type="ECO:0000313" key="4">
    <source>
        <dbReference type="Proteomes" id="UP000283644"/>
    </source>
</evidence>
<organism evidence="3 4">
    <name type="scientific">Nocardioides immobilis</name>
    <dbReference type="NCBI Taxonomy" id="2049295"/>
    <lineage>
        <taxon>Bacteria</taxon>
        <taxon>Bacillati</taxon>
        <taxon>Actinomycetota</taxon>
        <taxon>Actinomycetes</taxon>
        <taxon>Propionibacteriales</taxon>
        <taxon>Nocardioidaceae</taxon>
        <taxon>Nocardioides</taxon>
    </lineage>
</organism>
<dbReference type="Gene3D" id="3.40.50.620">
    <property type="entry name" value="HUPs"/>
    <property type="match status" value="1"/>
</dbReference>
<comment type="similarity">
    <text evidence="1">Belongs to the universal stress protein A family.</text>
</comment>
<comment type="caution">
    <text evidence="3">The sequence shown here is derived from an EMBL/GenBank/DDBJ whole genome shotgun (WGS) entry which is preliminary data.</text>
</comment>
<dbReference type="PANTHER" id="PTHR46268:SF6">
    <property type="entry name" value="UNIVERSAL STRESS PROTEIN UP12"/>
    <property type="match status" value="1"/>
</dbReference>
<dbReference type="OrthoDB" id="3427787at2"/>
<dbReference type="EMBL" id="QXGH01000040">
    <property type="protein sequence ID" value="RHW23744.1"/>
    <property type="molecule type" value="Genomic_DNA"/>
</dbReference>
<dbReference type="CDD" id="cd00293">
    <property type="entry name" value="USP-like"/>
    <property type="match status" value="1"/>
</dbReference>
<dbReference type="SUPFAM" id="SSF52402">
    <property type="entry name" value="Adenine nucleotide alpha hydrolases-like"/>
    <property type="match status" value="1"/>
</dbReference>
<evidence type="ECO:0000259" key="2">
    <source>
        <dbReference type="Pfam" id="PF00582"/>
    </source>
</evidence>
<dbReference type="InterPro" id="IPR006016">
    <property type="entry name" value="UspA"/>
</dbReference>
<dbReference type="Proteomes" id="UP000283644">
    <property type="component" value="Unassembled WGS sequence"/>
</dbReference>
<dbReference type="AlphaFoldDB" id="A0A417XTB5"/>
<proteinExistence type="inferred from homology"/>
<keyword evidence="4" id="KW-1185">Reference proteome</keyword>
<dbReference type="PRINTS" id="PR01438">
    <property type="entry name" value="UNVRSLSTRESS"/>
</dbReference>
<dbReference type="InterPro" id="IPR014729">
    <property type="entry name" value="Rossmann-like_a/b/a_fold"/>
</dbReference>
<protein>
    <submittedName>
        <fullName evidence="3">Universal stress protein</fullName>
    </submittedName>
</protein>
<accession>A0A417XTB5</accession>
<dbReference type="Pfam" id="PF00582">
    <property type="entry name" value="Usp"/>
    <property type="match status" value="1"/>
</dbReference>
<evidence type="ECO:0000256" key="1">
    <source>
        <dbReference type="ARBA" id="ARBA00008791"/>
    </source>
</evidence>
<sequence>MSDVIVAGVDGSPTAADAALTAARIARALDGELHVVCAYEKFEMDAVESDGREYVFSTEEAAQGLAEETLRTLRNRYPDLRGLATASRGKPAESLLRSAEDATATMIVVGNKRVQGVGRILGSIANEVAQKAHCDVYIAYTHSRD</sequence>
<gene>
    <name evidence="3" type="ORF">D0Z08_27765</name>
</gene>
<dbReference type="RefSeq" id="WP_118928541.1">
    <property type="nucleotide sequence ID" value="NZ_QXGH01000040.1"/>
</dbReference>
<evidence type="ECO:0000313" key="3">
    <source>
        <dbReference type="EMBL" id="RHW23744.1"/>
    </source>
</evidence>
<feature type="domain" description="UspA" evidence="2">
    <location>
        <begin position="1"/>
        <end position="138"/>
    </location>
</feature>
<dbReference type="InterPro" id="IPR006015">
    <property type="entry name" value="Universal_stress_UspA"/>
</dbReference>
<dbReference type="PANTHER" id="PTHR46268">
    <property type="entry name" value="STRESS RESPONSE PROTEIN NHAX"/>
    <property type="match status" value="1"/>
</dbReference>